<feature type="transmembrane region" description="Helical" evidence="2">
    <location>
        <begin position="6"/>
        <end position="22"/>
    </location>
</feature>
<feature type="region of interest" description="Disordered" evidence="1">
    <location>
        <begin position="158"/>
        <end position="193"/>
    </location>
</feature>
<evidence type="ECO:0000313" key="3">
    <source>
        <dbReference type="EMBL" id="KID58619.1"/>
    </source>
</evidence>
<keyword evidence="2" id="KW-0812">Transmembrane</keyword>
<sequence>MTYIVFVSIVLLITILGVYMVIENNRQKARDAEKKIFNERVKDITSLYKRKIAEYVDCKLIRPKHAPKFNAIVGNFFVVQAHNEENLARLERVSEHLLSQVGSELNKCRSNDTVDLLTEQLFLFAAELPSAGIAYNKNFYTEILPALISRIQTPDSFEQIEPEPEISSDSEEASHDGNDQAAPHSRQAADIIN</sequence>
<name>A0A0C1MNJ3_9GAMM</name>
<dbReference type="RefSeq" id="WP_039607790.1">
    <property type="nucleotide sequence ID" value="NZ_JWIC01000003.1"/>
</dbReference>
<accession>A0A0C1MNJ3</accession>
<comment type="caution">
    <text evidence="3">The sequence shown here is derived from an EMBL/GenBank/DDBJ whole genome shotgun (WGS) entry which is preliminary data.</text>
</comment>
<dbReference type="Proteomes" id="UP000031327">
    <property type="component" value="Unassembled WGS sequence"/>
</dbReference>
<dbReference type="EMBL" id="JWIC01000003">
    <property type="protein sequence ID" value="KID58619.1"/>
    <property type="molecule type" value="Genomic_DNA"/>
</dbReference>
<proteinExistence type="predicted"/>
<evidence type="ECO:0000256" key="2">
    <source>
        <dbReference type="SAM" id="Phobius"/>
    </source>
</evidence>
<reference evidence="3 4" key="1">
    <citation type="submission" date="2014-12" db="EMBL/GenBank/DDBJ databases">
        <title>Draft Genome Sequence of Pseudoalteromonas luteoviolacea HI1.</title>
        <authorList>
            <person name="Asahina A.Y."/>
            <person name="Hadfield M.G."/>
        </authorList>
    </citation>
    <scope>NUCLEOTIDE SEQUENCE [LARGE SCALE GENOMIC DNA]</scope>
    <source>
        <strain evidence="3 4">HI1</strain>
    </source>
</reference>
<organism evidence="3 4">
    <name type="scientific">Pseudoalteromonas luteoviolacea</name>
    <dbReference type="NCBI Taxonomy" id="43657"/>
    <lineage>
        <taxon>Bacteria</taxon>
        <taxon>Pseudomonadati</taxon>
        <taxon>Pseudomonadota</taxon>
        <taxon>Gammaproteobacteria</taxon>
        <taxon>Alteromonadales</taxon>
        <taxon>Pseudoalteromonadaceae</taxon>
        <taxon>Pseudoalteromonas</taxon>
    </lineage>
</organism>
<gene>
    <name evidence="3" type="ORF">JF50_01690</name>
</gene>
<dbReference type="AlphaFoldDB" id="A0A0C1MNJ3"/>
<protein>
    <submittedName>
        <fullName evidence="3">Uncharacterized protein</fullName>
    </submittedName>
</protein>
<evidence type="ECO:0000256" key="1">
    <source>
        <dbReference type="SAM" id="MobiDB-lite"/>
    </source>
</evidence>
<keyword evidence="2" id="KW-0472">Membrane</keyword>
<feature type="compositionally biased region" description="Acidic residues" evidence="1">
    <location>
        <begin position="158"/>
        <end position="171"/>
    </location>
</feature>
<evidence type="ECO:0000313" key="4">
    <source>
        <dbReference type="Proteomes" id="UP000031327"/>
    </source>
</evidence>
<keyword evidence="2" id="KW-1133">Transmembrane helix</keyword>